<dbReference type="EMBL" id="DWZA01000053">
    <property type="protein sequence ID" value="HJA71086.1"/>
    <property type="molecule type" value="Genomic_DNA"/>
</dbReference>
<dbReference type="SUPFAM" id="SSF50156">
    <property type="entry name" value="PDZ domain-like"/>
    <property type="match status" value="1"/>
</dbReference>
<dbReference type="NCBIfam" id="TIGR02860">
    <property type="entry name" value="spore_IV_B"/>
    <property type="match status" value="1"/>
</dbReference>
<dbReference type="EC" id="3.4.21.116" evidence="3"/>
<name>A0A9D2HG84_9FIRM</name>
<dbReference type="AlphaFoldDB" id="A0A9D2HG84"/>
<dbReference type="SUPFAM" id="SSF50494">
    <property type="entry name" value="Trypsin-like serine proteases"/>
    <property type="match status" value="1"/>
</dbReference>
<dbReference type="InterPro" id="IPR036034">
    <property type="entry name" value="PDZ_sf"/>
</dbReference>
<gene>
    <name evidence="3" type="primary">spoIVB</name>
    <name evidence="3" type="ORF">IAA07_05820</name>
</gene>
<evidence type="ECO:0000256" key="1">
    <source>
        <dbReference type="SAM" id="Phobius"/>
    </source>
</evidence>
<evidence type="ECO:0000313" key="4">
    <source>
        <dbReference type="Proteomes" id="UP000823900"/>
    </source>
</evidence>
<keyword evidence="1" id="KW-1133">Transmembrane helix</keyword>
<organism evidence="3 4">
    <name type="scientific">Candidatus Lachnoclostridium stercoravium</name>
    <dbReference type="NCBI Taxonomy" id="2838633"/>
    <lineage>
        <taxon>Bacteria</taxon>
        <taxon>Bacillati</taxon>
        <taxon>Bacillota</taxon>
        <taxon>Clostridia</taxon>
        <taxon>Lachnospirales</taxon>
        <taxon>Lachnospiraceae</taxon>
    </lineage>
</organism>
<dbReference type="Proteomes" id="UP000823900">
    <property type="component" value="Unassembled WGS sequence"/>
</dbReference>
<comment type="caution">
    <text evidence="3">The sequence shown here is derived from an EMBL/GenBank/DDBJ whole genome shotgun (WGS) entry which is preliminary data.</text>
</comment>
<dbReference type="Pfam" id="PF05580">
    <property type="entry name" value="Peptidase_S55"/>
    <property type="match status" value="1"/>
</dbReference>
<protein>
    <submittedName>
        <fullName evidence="3">SpoIVB peptidase</fullName>
        <ecNumber evidence="3">3.4.21.116</ecNumber>
    </submittedName>
</protein>
<feature type="domain" description="Peptidase S55" evidence="2">
    <location>
        <begin position="208"/>
        <end position="432"/>
    </location>
</feature>
<dbReference type="GO" id="GO:0016787">
    <property type="term" value="F:hydrolase activity"/>
    <property type="evidence" value="ECO:0007669"/>
    <property type="project" value="UniProtKB-KW"/>
</dbReference>
<sequence>MDEEVCGVTGRKRFRRRMAALFVVSLIFCIGFTWHYVGRMVPDRLSVVENEKEIFSFPGLLDTTLYSESEEVVLGNGSDIPADQIHITSGESFSIEGKDLGSYKLGVKLFGLIKFKDIQVDVVDEKYAVPCGLPVGIYLRSEGIMVIGTGEVRTGTGESAEPAAGILKSGDYIEAINGVSISDKETLVQKINENRDQDAVLTVRREGEEIQVKLNPVYTEEGDYKMGVWVRDDTQGIGTMTYVDLNGRFGALGHGISDSDTGEVVEIEEGDLYDTKILGIEKGSSGKPGVLSGVIYYGPGSQLGHIEANTGEGIFGTVNDRFSKSLQGEPMEIGYRQDIHKGEAFIRSSVSGEVKDYRIEIQKVDYNSPHKSKGMVIKVVDEELLALTGGIVQGMSGSPIIQDGKLIGAVTHVFIQDSTKGYGIFIENMMEH</sequence>
<keyword evidence="1" id="KW-0472">Membrane</keyword>
<feature type="transmembrane region" description="Helical" evidence="1">
    <location>
        <begin position="19"/>
        <end position="37"/>
    </location>
</feature>
<reference evidence="3" key="2">
    <citation type="submission" date="2021-04" db="EMBL/GenBank/DDBJ databases">
        <authorList>
            <person name="Gilroy R."/>
        </authorList>
    </citation>
    <scope>NUCLEOTIDE SEQUENCE</scope>
    <source>
        <strain evidence="3">CHK178-16964</strain>
    </source>
</reference>
<dbReference type="InterPro" id="IPR014219">
    <property type="entry name" value="SpoIVB"/>
</dbReference>
<dbReference type="PROSITE" id="PS51494">
    <property type="entry name" value="SPOIVB"/>
    <property type="match status" value="1"/>
</dbReference>
<reference evidence="3" key="1">
    <citation type="journal article" date="2021" name="PeerJ">
        <title>Extensive microbial diversity within the chicken gut microbiome revealed by metagenomics and culture.</title>
        <authorList>
            <person name="Gilroy R."/>
            <person name="Ravi A."/>
            <person name="Getino M."/>
            <person name="Pursley I."/>
            <person name="Horton D.L."/>
            <person name="Alikhan N.F."/>
            <person name="Baker D."/>
            <person name="Gharbi K."/>
            <person name="Hall N."/>
            <person name="Watson M."/>
            <person name="Adriaenssens E.M."/>
            <person name="Foster-Nyarko E."/>
            <person name="Jarju S."/>
            <person name="Secka A."/>
            <person name="Antonio M."/>
            <person name="Oren A."/>
            <person name="Chaudhuri R.R."/>
            <person name="La Ragione R."/>
            <person name="Hildebrand F."/>
            <person name="Pallen M.J."/>
        </authorList>
    </citation>
    <scope>NUCLEOTIDE SEQUENCE</scope>
    <source>
        <strain evidence="3">CHK178-16964</strain>
    </source>
</reference>
<dbReference type="InterPro" id="IPR008763">
    <property type="entry name" value="Peptidase_S55"/>
</dbReference>
<evidence type="ECO:0000313" key="3">
    <source>
        <dbReference type="EMBL" id="HJA71086.1"/>
    </source>
</evidence>
<proteinExistence type="predicted"/>
<keyword evidence="3" id="KW-0378">Hydrolase</keyword>
<keyword evidence="1" id="KW-0812">Transmembrane</keyword>
<dbReference type="Gene3D" id="2.30.42.10">
    <property type="match status" value="1"/>
</dbReference>
<evidence type="ECO:0000259" key="2">
    <source>
        <dbReference type="PROSITE" id="PS51494"/>
    </source>
</evidence>
<accession>A0A9D2HG84</accession>
<dbReference type="InterPro" id="IPR009003">
    <property type="entry name" value="Peptidase_S1_PA"/>
</dbReference>